<dbReference type="Proteomes" id="UP000292884">
    <property type="component" value="Unassembled WGS sequence"/>
</dbReference>
<dbReference type="InterPro" id="IPR004879">
    <property type="entry name" value="Ssp411-like_TRX"/>
</dbReference>
<sequence length="396" mass="44669">MKSLFTAICLFIISVSASAAEIIFLENPTWATVLEKAKKEKKMIFLDGYATWCGPCKKMDAETYKDQAVADYYNANFINVKYDMEKGEGKTLAEKYMVEAYPNLMYIDTEGVLLHKGVGFLEAKEFVDLGKNAKDPNTQYYTLKKKALELSNAQFLKFAEQAAAFEDEDFDQLGSDYLAKQADILANADLIDLIMVPINTLPDEKALAYLAKSEAKITASGKYTKADFEERLIGLTIDYAISDKTQGDAEKLDFDKVKTILDKYIPLKAFFVLHYFKAQYGLDNGRIDDAITSLDLLIVNTPSKVNLDQICNAMMNLGPILLEKGKLDPVLKKFEAIQFDSKKAYMKDFVKAIIYIKAKELDKFKVIASKMILDVNTPENVKEDIKSALERMNQKP</sequence>
<evidence type="ECO:0000256" key="1">
    <source>
        <dbReference type="SAM" id="SignalP"/>
    </source>
</evidence>
<gene>
    <name evidence="3" type="ORF">EZ428_02555</name>
</gene>
<dbReference type="InterPro" id="IPR036249">
    <property type="entry name" value="Thioredoxin-like_sf"/>
</dbReference>
<accession>A0A4R0N1R1</accession>
<dbReference type="RefSeq" id="WP_131551536.1">
    <property type="nucleotide sequence ID" value="NZ_SJSK01000001.1"/>
</dbReference>
<dbReference type="InterPro" id="IPR013766">
    <property type="entry name" value="Thioredoxin_domain"/>
</dbReference>
<proteinExistence type="predicted"/>
<evidence type="ECO:0000259" key="2">
    <source>
        <dbReference type="PROSITE" id="PS51352"/>
    </source>
</evidence>
<feature type="chain" id="PRO_5020676470" evidence="1">
    <location>
        <begin position="20"/>
        <end position="396"/>
    </location>
</feature>
<dbReference type="AlphaFoldDB" id="A0A4R0N1R1"/>
<dbReference type="Pfam" id="PF03190">
    <property type="entry name" value="Thioredox_DsbH"/>
    <property type="match status" value="1"/>
</dbReference>
<reference evidence="3 4" key="1">
    <citation type="submission" date="2019-02" db="EMBL/GenBank/DDBJ databases">
        <title>Pedobacter sp. RP-1-13 sp. nov., isolated from Arctic soil.</title>
        <authorList>
            <person name="Dahal R.H."/>
        </authorList>
    </citation>
    <scope>NUCLEOTIDE SEQUENCE [LARGE SCALE GENOMIC DNA]</scope>
    <source>
        <strain evidence="3 4">RP-1-13</strain>
    </source>
</reference>
<keyword evidence="1" id="KW-0732">Signal</keyword>
<protein>
    <submittedName>
        <fullName evidence="3">DUF255 domain-containing protein</fullName>
    </submittedName>
</protein>
<keyword evidence="4" id="KW-1185">Reference proteome</keyword>
<feature type="signal peptide" evidence="1">
    <location>
        <begin position="1"/>
        <end position="19"/>
    </location>
</feature>
<feature type="domain" description="Thioredoxin" evidence="2">
    <location>
        <begin position="13"/>
        <end position="135"/>
    </location>
</feature>
<organism evidence="3 4">
    <name type="scientific">Pedobacter frigiditerrae</name>
    <dbReference type="NCBI Taxonomy" id="2530452"/>
    <lineage>
        <taxon>Bacteria</taxon>
        <taxon>Pseudomonadati</taxon>
        <taxon>Bacteroidota</taxon>
        <taxon>Sphingobacteriia</taxon>
        <taxon>Sphingobacteriales</taxon>
        <taxon>Sphingobacteriaceae</taxon>
        <taxon>Pedobacter</taxon>
    </lineage>
</organism>
<dbReference type="PROSITE" id="PS51352">
    <property type="entry name" value="THIOREDOXIN_2"/>
    <property type="match status" value="1"/>
</dbReference>
<dbReference type="SUPFAM" id="SSF52833">
    <property type="entry name" value="Thioredoxin-like"/>
    <property type="match status" value="1"/>
</dbReference>
<dbReference type="Gene3D" id="3.40.30.10">
    <property type="entry name" value="Glutaredoxin"/>
    <property type="match status" value="1"/>
</dbReference>
<evidence type="ECO:0000313" key="4">
    <source>
        <dbReference type="Proteomes" id="UP000292884"/>
    </source>
</evidence>
<dbReference type="EMBL" id="SJSK01000001">
    <property type="protein sequence ID" value="TCC93670.1"/>
    <property type="molecule type" value="Genomic_DNA"/>
</dbReference>
<comment type="caution">
    <text evidence="3">The sequence shown here is derived from an EMBL/GenBank/DDBJ whole genome shotgun (WGS) entry which is preliminary data.</text>
</comment>
<dbReference type="OrthoDB" id="120730at2"/>
<evidence type="ECO:0000313" key="3">
    <source>
        <dbReference type="EMBL" id="TCC93670.1"/>
    </source>
</evidence>
<name>A0A4R0N1R1_9SPHI</name>